<reference evidence="2" key="1">
    <citation type="submission" date="2016-11" db="UniProtKB">
        <authorList>
            <consortium name="WormBaseParasite"/>
        </authorList>
    </citation>
    <scope>IDENTIFICATION</scope>
</reference>
<dbReference type="AlphaFoldDB" id="A0A1I7WKZ9"/>
<evidence type="ECO:0000313" key="2">
    <source>
        <dbReference type="WBParaSite" id="Hba_05812"/>
    </source>
</evidence>
<evidence type="ECO:0000313" key="1">
    <source>
        <dbReference type="Proteomes" id="UP000095283"/>
    </source>
</evidence>
<accession>A0A1I7WKZ9</accession>
<protein>
    <submittedName>
        <fullName evidence="2">Uncharacterized protein</fullName>
    </submittedName>
</protein>
<dbReference type="Proteomes" id="UP000095283">
    <property type="component" value="Unplaced"/>
</dbReference>
<sequence length="33" mass="3878">MNYCYCGIPSVSLWKNEKVVINCAKRQQHMGYI</sequence>
<organism evidence="1 2">
    <name type="scientific">Heterorhabditis bacteriophora</name>
    <name type="common">Entomopathogenic nematode worm</name>
    <dbReference type="NCBI Taxonomy" id="37862"/>
    <lineage>
        <taxon>Eukaryota</taxon>
        <taxon>Metazoa</taxon>
        <taxon>Ecdysozoa</taxon>
        <taxon>Nematoda</taxon>
        <taxon>Chromadorea</taxon>
        <taxon>Rhabditida</taxon>
        <taxon>Rhabditina</taxon>
        <taxon>Rhabditomorpha</taxon>
        <taxon>Strongyloidea</taxon>
        <taxon>Heterorhabditidae</taxon>
        <taxon>Heterorhabditis</taxon>
    </lineage>
</organism>
<proteinExistence type="predicted"/>
<name>A0A1I7WKZ9_HETBA</name>
<dbReference type="WBParaSite" id="Hba_05812">
    <property type="protein sequence ID" value="Hba_05812"/>
    <property type="gene ID" value="Hba_05812"/>
</dbReference>
<keyword evidence="1" id="KW-1185">Reference proteome</keyword>